<sequence>MSDMRAYDIIAALVPDLPANPTVPLELQHSTVTLLLEESRKTLELGENINSVSLNGRTRIILVGDLHGNIDNLCAIISAEGRPSKSVIYVFNGDFVDRGAYSLETLLLVLSLKIQYPDFVFLNRGNHESDLARKERSLLKELHHRFGEAAEAVYERCLQAFRAMQIAAVISSASKKAFIVHGGIPVSGPKPILLKNITDLNRHLDPPKMAFDHFTQLLWNDPKDHSSSMETHRDGYGQLFNRDDTRAFLEANEFDMVFRSHQMIAEGLREDHQGCFTVFSALDGHAQYVVIRNDLEKELKIVDVGLREEQWRYLS</sequence>
<dbReference type="SMART" id="SM00156">
    <property type="entry name" value="PP2Ac"/>
    <property type="match status" value="1"/>
</dbReference>
<keyword evidence="4" id="KW-0378">Hydrolase</keyword>
<protein>
    <recommendedName>
        <fullName evidence="4">Serine/threonine-protein phosphatase</fullName>
        <ecNumber evidence="4">3.1.3.16</ecNumber>
    </recommendedName>
</protein>
<dbReference type="InterPro" id="IPR004843">
    <property type="entry name" value="Calcineurin-like_PHP"/>
</dbReference>
<comment type="cofactor">
    <cofactor evidence="1">
        <name>Mn(2+)</name>
        <dbReference type="ChEBI" id="CHEBI:29035"/>
    </cofactor>
</comment>
<dbReference type="PANTHER" id="PTHR45668">
    <property type="entry name" value="SERINE/THREONINE-PROTEIN PHOSPHATASE 5-RELATED"/>
    <property type="match status" value="1"/>
</dbReference>
<keyword evidence="3" id="KW-0464">Manganese</keyword>
<feature type="domain" description="Serine/threonine specific protein phosphatases" evidence="5">
    <location>
        <begin position="123"/>
        <end position="128"/>
    </location>
</feature>
<evidence type="ECO:0000313" key="6">
    <source>
        <dbReference type="EMBL" id="KAL2280609.1"/>
    </source>
</evidence>
<dbReference type="EC" id="3.1.3.16" evidence="4"/>
<reference evidence="6 7" key="1">
    <citation type="submission" date="2024-03" db="EMBL/GenBank/DDBJ databases">
        <title>A high-quality draft genome sequence of Diaporthe vaccinii, a causative agent of upright dieback and viscid rot disease in cranberry plants.</title>
        <authorList>
            <person name="Sarrasin M."/>
            <person name="Lang B.F."/>
            <person name="Burger G."/>
        </authorList>
    </citation>
    <scope>NUCLEOTIDE SEQUENCE [LARGE SCALE GENOMIC DNA]</scope>
    <source>
        <strain evidence="6 7">IS7</strain>
    </source>
</reference>
<evidence type="ECO:0000256" key="4">
    <source>
        <dbReference type="RuleBase" id="RU004273"/>
    </source>
</evidence>
<comment type="catalytic activity">
    <reaction evidence="4">
        <text>O-phospho-L-threonyl-[protein] + H2O = L-threonyl-[protein] + phosphate</text>
        <dbReference type="Rhea" id="RHEA:47004"/>
        <dbReference type="Rhea" id="RHEA-COMP:11060"/>
        <dbReference type="Rhea" id="RHEA-COMP:11605"/>
        <dbReference type="ChEBI" id="CHEBI:15377"/>
        <dbReference type="ChEBI" id="CHEBI:30013"/>
        <dbReference type="ChEBI" id="CHEBI:43474"/>
        <dbReference type="ChEBI" id="CHEBI:61977"/>
        <dbReference type="EC" id="3.1.3.16"/>
    </reaction>
</comment>
<dbReference type="Gene3D" id="3.60.21.10">
    <property type="match status" value="1"/>
</dbReference>
<dbReference type="Pfam" id="PF00149">
    <property type="entry name" value="Metallophos"/>
    <property type="match status" value="1"/>
</dbReference>
<accession>A0ABR4EDX2</accession>
<name>A0ABR4EDX2_9PEZI</name>
<evidence type="ECO:0000313" key="7">
    <source>
        <dbReference type="Proteomes" id="UP001600888"/>
    </source>
</evidence>
<dbReference type="SUPFAM" id="SSF56300">
    <property type="entry name" value="Metallo-dependent phosphatases"/>
    <property type="match status" value="1"/>
</dbReference>
<keyword evidence="2" id="KW-0479">Metal-binding</keyword>
<dbReference type="EMBL" id="JBAWTH010000065">
    <property type="protein sequence ID" value="KAL2280609.1"/>
    <property type="molecule type" value="Genomic_DNA"/>
</dbReference>
<dbReference type="PANTHER" id="PTHR45668:SF5">
    <property type="entry name" value="SERINE_THREONINE-PROTEIN PHOSPHATASE 5"/>
    <property type="match status" value="1"/>
</dbReference>
<comment type="caution">
    <text evidence="6">The sequence shown here is derived from an EMBL/GenBank/DDBJ whole genome shotgun (WGS) entry which is preliminary data.</text>
</comment>
<dbReference type="InterPro" id="IPR029052">
    <property type="entry name" value="Metallo-depent_PP-like"/>
</dbReference>
<dbReference type="InterPro" id="IPR051134">
    <property type="entry name" value="PPP_phosphatase"/>
</dbReference>
<dbReference type="CDD" id="cd00144">
    <property type="entry name" value="MPP_PPP_family"/>
    <property type="match status" value="1"/>
</dbReference>
<dbReference type="Proteomes" id="UP001600888">
    <property type="component" value="Unassembled WGS sequence"/>
</dbReference>
<organism evidence="6 7">
    <name type="scientific">Diaporthe vaccinii</name>
    <dbReference type="NCBI Taxonomy" id="105482"/>
    <lineage>
        <taxon>Eukaryota</taxon>
        <taxon>Fungi</taxon>
        <taxon>Dikarya</taxon>
        <taxon>Ascomycota</taxon>
        <taxon>Pezizomycotina</taxon>
        <taxon>Sordariomycetes</taxon>
        <taxon>Sordariomycetidae</taxon>
        <taxon>Diaporthales</taxon>
        <taxon>Diaporthaceae</taxon>
        <taxon>Diaporthe</taxon>
        <taxon>Diaporthe eres species complex</taxon>
    </lineage>
</organism>
<evidence type="ECO:0000256" key="3">
    <source>
        <dbReference type="ARBA" id="ARBA00023211"/>
    </source>
</evidence>
<proteinExistence type="inferred from homology"/>
<keyword evidence="7" id="KW-1185">Reference proteome</keyword>
<gene>
    <name evidence="6" type="ORF">FJTKL_12432</name>
</gene>
<comment type="similarity">
    <text evidence="4">Belongs to the PPP phosphatase family.</text>
</comment>
<evidence type="ECO:0000259" key="5">
    <source>
        <dbReference type="PROSITE" id="PS00125"/>
    </source>
</evidence>
<dbReference type="InterPro" id="IPR006186">
    <property type="entry name" value="Ser/Thr-sp_prot-phosphatase"/>
</dbReference>
<evidence type="ECO:0000256" key="1">
    <source>
        <dbReference type="ARBA" id="ARBA00001936"/>
    </source>
</evidence>
<dbReference type="PROSITE" id="PS00125">
    <property type="entry name" value="SER_THR_PHOSPHATASE"/>
    <property type="match status" value="1"/>
</dbReference>
<dbReference type="PRINTS" id="PR00114">
    <property type="entry name" value="STPHPHTASE"/>
</dbReference>
<evidence type="ECO:0000256" key="2">
    <source>
        <dbReference type="ARBA" id="ARBA00022723"/>
    </source>
</evidence>